<sequence length="306" mass="32669">MTVAAATSVVQASGLTLRYGRTAALTDVSFTLYDGVTGLLGPNGAGKTTLLRIVATALPPDRGTLSVLGADPRTPAGRLAVRRRLGYLPQDPGFHPGFTAFEFVDYVAILKELTDRRARHQEVRRVLDAVGLAGQRGRRIRALSGGMRQRVALAAALVGDPDLLVLDEPTVGLDPEQRLRFREVIAELGEGRSVLLSTHQTEEVMALCQRVVVLDGGTVRFEGTPAELAAHARGRVWTSGARVRGALASWRAGDGRYRNVGDPPADAELLEPTVEDGYLLLIDGPADEETGLVHEETGPALGETGR</sequence>
<dbReference type="InterPro" id="IPR027417">
    <property type="entry name" value="P-loop_NTPase"/>
</dbReference>
<evidence type="ECO:0000256" key="4">
    <source>
        <dbReference type="ARBA" id="ARBA00022840"/>
    </source>
</evidence>
<keyword evidence="4 6" id="KW-0067">ATP-binding</keyword>
<dbReference type="InterPro" id="IPR003593">
    <property type="entry name" value="AAA+_ATPase"/>
</dbReference>
<name>A0ABS3UUT5_9ACTN</name>
<dbReference type="InterPro" id="IPR017871">
    <property type="entry name" value="ABC_transporter-like_CS"/>
</dbReference>
<comment type="caution">
    <text evidence="6">The sequence shown here is derived from an EMBL/GenBank/DDBJ whole genome shotgun (WGS) entry which is preliminary data.</text>
</comment>
<comment type="similarity">
    <text evidence="1">Belongs to the ABC transporter superfamily.</text>
</comment>
<dbReference type="PROSITE" id="PS50893">
    <property type="entry name" value="ABC_TRANSPORTER_2"/>
    <property type="match status" value="1"/>
</dbReference>
<evidence type="ECO:0000256" key="3">
    <source>
        <dbReference type="ARBA" id="ARBA00022741"/>
    </source>
</evidence>
<proteinExistence type="inferred from homology"/>
<keyword evidence="3" id="KW-0547">Nucleotide-binding</keyword>
<dbReference type="SMART" id="SM00382">
    <property type="entry name" value="AAA"/>
    <property type="match status" value="1"/>
</dbReference>
<gene>
    <name evidence="6" type="ORF">J5X75_32990</name>
</gene>
<dbReference type="InterPro" id="IPR003439">
    <property type="entry name" value="ABC_transporter-like_ATP-bd"/>
</dbReference>
<dbReference type="GO" id="GO:0005524">
    <property type="term" value="F:ATP binding"/>
    <property type="evidence" value="ECO:0007669"/>
    <property type="project" value="UniProtKB-KW"/>
</dbReference>
<dbReference type="RefSeq" id="WP_208471530.1">
    <property type="nucleotide sequence ID" value="NZ_JAGFNS010000027.1"/>
</dbReference>
<dbReference type="Proteomes" id="UP000679690">
    <property type="component" value="Unassembled WGS sequence"/>
</dbReference>
<accession>A0ABS3UUT5</accession>
<evidence type="ECO:0000256" key="1">
    <source>
        <dbReference type="ARBA" id="ARBA00005417"/>
    </source>
</evidence>
<organism evidence="6 7">
    <name type="scientific">Actinoplanes flavus</name>
    <dbReference type="NCBI Taxonomy" id="2820290"/>
    <lineage>
        <taxon>Bacteria</taxon>
        <taxon>Bacillati</taxon>
        <taxon>Actinomycetota</taxon>
        <taxon>Actinomycetes</taxon>
        <taxon>Micromonosporales</taxon>
        <taxon>Micromonosporaceae</taxon>
        <taxon>Actinoplanes</taxon>
    </lineage>
</organism>
<protein>
    <submittedName>
        <fullName evidence="6">ABC transporter ATP-binding protein</fullName>
    </submittedName>
</protein>
<keyword evidence="2" id="KW-0813">Transport</keyword>
<evidence type="ECO:0000259" key="5">
    <source>
        <dbReference type="PROSITE" id="PS50893"/>
    </source>
</evidence>
<keyword evidence="7" id="KW-1185">Reference proteome</keyword>
<evidence type="ECO:0000313" key="7">
    <source>
        <dbReference type="Proteomes" id="UP000679690"/>
    </source>
</evidence>
<dbReference type="PROSITE" id="PS00211">
    <property type="entry name" value="ABC_TRANSPORTER_1"/>
    <property type="match status" value="1"/>
</dbReference>
<evidence type="ECO:0000256" key="2">
    <source>
        <dbReference type="ARBA" id="ARBA00022448"/>
    </source>
</evidence>
<dbReference type="Pfam" id="PF00005">
    <property type="entry name" value="ABC_tran"/>
    <property type="match status" value="1"/>
</dbReference>
<reference evidence="6 7" key="1">
    <citation type="submission" date="2021-03" db="EMBL/GenBank/DDBJ databases">
        <title>Actinoplanes flavus sp. nov., a novel actinomycete isolated from Coconut Palm rhizosphere soil.</title>
        <authorList>
            <person name="Luo X."/>
        </authorList>
    </citation>
    <scope>NUCLEOTIDE SEQUENCE [LARGE SCALE GENOMIC DNA]</scope>
    <source>
        <strain evidence="6 7">NEAU-H7</strain>
    </source>
</reference>
<dbReference type="PANTHER" id="PTHR43335">
    <property type="entry name" value="ABC TRANSPORTER, ATP-BINDING PROTEIN"/>
    <property type="match status" value="1"/>
</dbReference>
<evidence type="ECO:0000313" key="6">
    <source>
        <dbReference type="EMBL" id="MBO3742335.1"/>
    </source>
</evidence>
<dbReference type="EMBL" id="JAGFNS010000027">
    <property type="protein sequence ID" value="MBO3742335.1"/>
    <property type="molecule type" value="Genomic_DNA"/>
</dbReference>
<dbReference type="PANTHER" id="PTHR43335:SF2">
    <property type="entry name" value="ABC TRANSPORTER, ATP-BINDING PROTEIN"/>
    <property type="match status" value="1"/>
</dbReference>
<dbReference type="SUPFAM" id="SSF52540">
    <property type="entry name" value="P-loop containing nucleoside triphosphate hydrolases"/>
    <property type="match status" value="1"/>
</dbReference>
<dbReference type="Gene3D" id="3.40.50.300">
    <property type="entry name" value="P-loop containing nucleotide triphosphate hydrolases"/>
    <property type="match status" value="1"/>
</dbReference>
<feature type="domain" description="ABC transporter" evidence="5">
    <location>
        <begin position="10"/>
        <end position="241"/>
    </location>
</feature>
<dbReference type="CDD" id="cd03264">
    <property type="entry name" value="ABC_drug_resistance_like"/>
    <property type="match status" value="1"/>
</dbReference>